<gene>
    <name evidence="3" type="ORF">ESP51_04895</name>
</gene>
<dbReference type="InterPro" id="IPR001451">
    <property type="entry name" value="Hexapep"/>
</dbReference>
<keyword evidence="4" id="KW-1185">Reference proteome</keyword>
<evidence type="ECO:0000256" key="1">
    <source>
        <dbReference type="ARBA" id="ARBA00007274"/>
    </source>
</evidence>
<dbReference type="SUPFAM" id="SSF51161">
    <property type="entry name" value="Trimeric LpxA-like enzymes"/>
    <property type="match status" value="1"/>
</dbReference>
<sequence>MRMRETWLGTVLTKYFDKLPARERLLRMVMRREGGQLYSRTLRRVLLAQYGVEVGPYSYGSLLEPGMADRNTTIGAYVSIGPNVRRFGAAHPIESLSLHPFWYNPRLGFVDAADDVPRKSCVIGNDVWIGANVTILPGCDQIGDGSVIGAGSVVTRPVPAFTIVAGNPARVIGERLTEEERIALRARAPWSLQPDAARKALEDIREEQAGR</sequence>
<dbReference type="Proteomes" id="UP000293865">
    <property type="component" value="Unassembled WGS sequence"/>
</dbReference>
<protein>
    <submittedName>
        <fullName evidence="3">CatB-related O-acetyltransferase</fullName>
    </submittedName>
</protein>
<organism evidence="3 4">
    <name type="scientific">Agromyces albus</name>
    <dbReference type="NCBI Taxonomy" id="205332"/>
    <lineage>
        <taxon>Bacteria</taxon>
        <taxon>Bacillati</taxon>
        <taxon>Actinomycetota</taxon>
        <taxon>Actinomycetes</taxon>
        <taxon>Micrococcales</taxon>
        <taxon>Microbacteriaceae</taxon>
        <taxon>Agromyces</taxon>
    </lineage>
</organism>
<dbReference type="Pfam" id="PF00132">
    <property type="entry name" value="Hexapep"/>
    <property type="match status" value="1"/>
</dbReference>
<dbReference type="InterPro" id="IPR011004">
    <property type="entry name" value="Trimer_LpxA-like_sf"/>
</dbReference>
<evidence type="ECO:0000313" key="3">
    <source>
        <dbReference type="EMBL" id="RXZ72223.1"/>
    </source>
</evidence>
<dbReference type="Gene3D" id="2.160.10.10">
    <property type="entry name" value="Hexapeptide repeat proteins"/>
    <property type="match status" value="1"/>
</dbReference>
<dbReference type="PANTHER" id="PTHR23416">
    <property type="entry name" value="SIALIC ACID SYNTHASE-RELATED"/>
    <property type="match status" value="1"/>
</dbReference>
<keyword evidence="2 3" id="KW-0808">Transferase</keyword>
<evidence type="ECO:0000256" key="2">
    <source>
        <dbReference type="ARBA" id="ARBA00022679"/>
    </source>
</evidence>
<dbReference type="CDD" id="cd03349">
    <property type="entry name" value="LbH_XAT"/>
    <property type="match status" value="1"/>
</dbReference>
<reference evidence="3 4" key="1">
    <citation type="submission" date="2019-01" db="EMBL/GenBank/DDBJ databases">
        <title>Agromyces.</title>
        <authorList>
            <person name="Li J."/>
        </authorList>
    </citation>
    <scope>NUCLEOTIDE SEQUENCE [LARGE SCALE GENOMIC DNA]</scope>
    <source>
        <strain evidence="3 4">DSM 15934</strain>
    </source>
</reference>
<dbReference type="GO" id="GO:0008374">
    <property type="term" value="F:O-acyltransferase activity"/>
    <property type="evidence" value="ECO:0007669"/>
    <property type="project" value="TreeGrafter"/>
</dbReference>
<evidence type="ECO:0000313" key="4">
    <source>
        <dbReference type="Proteomes" id="UP000293865"/>
    </source>
</evidence>
<accession>A0A4Q2L6T5</accession>
<dbReference type="AlphaFoldDB" id="A0A4Q2L6T5"/>
<dbReference type="InterPro" id="IPR051159">
    <property type="entry name" value="Hexapeptide_acetyltransf"/>
</dbReference>
<dbReference type="EMBL" id="SDPN01000006">
    <property type="protein sequence ID" value="RXZ72223.1"/>
    <property type="molecule type" value="Genomic_DNA"/>
</dbReference>
<comment type="caution">
    <text evidence="3">The sequence shown here is derived from an EMBL/GenBank/DDBJ whole genome shotgun (WGS) entry which is preliminary data.</text>
</comment>
<dbReference type="PANTHER" id="PTHR23416:SF23">
    <property type="entry name" value="ACETYLTRANSFERASE C18B11.09C-RELATED"/>
    <property type="match status" value="1"/>
</dbReference>
<proteinExistence type="inferred from homology"/>
<comment type="similarity">
    <text evidence="1">Belongs to the transferase hexapeptide repeat family.</text>
</comment>
<name>A0A4Q2L6T5_9MICO</name>
<dbReference type="OrthoDB" id="2643438at2"/>